<evidence type="ECO:0000259" key="2">
    <source>
        <dbReference type="Pfam" id="PF00149"/>
    </source>
</evidence>
<dbReference type="Gene3D" id="3.60.21.10">
    <property type="match status" value="1"/>
</dbReference>
<dbReference type="InterPro" id="IPR051158">
    <property type="entry name" value="Metallophosphoesterase_sf"/>
</dbReference>
<keyword evidence="1" id="KW-0472">Membrane</keyword>
<keyword evidence="1" id="KW-0812">Transmembrane</keyword>
<feature type="domain" description="Calcineurin-like phosphoesterase" evidence="2">
    <location>
        <begin position="156"/>
        <end position="326"/>
    </location>
</feature>
<sequence>MRVFRMIGTIAAVLGIFVGLQWYIGWNGSVFLSALTDSYSGALYWTCFWIIALSYIISRLLERVIPGPLPRGLKWIGSYWFAVFEYSVILLPLADLAVWAQRSASVSRDTAVLSAGAVYFVILIAILARGSWNAWNPVVRQYSVVVNKQAGDLKQLRIAAASDLHLGTIVGTRYLKVLVERINQLKPDIVLLPGDVIDDDVEPFRRLDLGSVMKGFKSCYGTYAVLGNHEYIGGKKEEFIALMDKAGIPVLTDQTLKIADSFYLVGRKDKAAQSVRTGRSGRLPIKELIAELDHSLPLILLDHQPSSIGEAADSGIDVSLHGHTHRGQMAPNHLLTRRIFELDWGYLHKGRLHAIVSSGYGTWGPPIRIGSRSEILDITISFEPLA</sequence>
<dbReference type="SUPFAM" id="SSF56300">
    <property type="entry name" value="Metallo-dependent phosphatases"/>
    <property type="match status" value="1"/>
</dbReference>
<feature type="transmembrane region" description="Helical" evidence="1">
    <location>
        <begin position="111"/>
        <end position="132"/>
    </location>
</feature>
<evidence type="ECO:0000256" key="1">
    <source>
        <dbReference type="SAM" id="Phobius"/>
    </source>
</evidence>
<feature type="transmembrane region" description="Helical" evidence="1">
    <location>
        <begin position="7"/>
        <end position="26"/>
    </location>
</feature>
<accession>A0ABS7CB75</accession>
<dbReference type="InterPro" id="IPR029052">
    <property type="entry name" value="Metallo-depent_PP-like"/>
</dbReference>
<dbReference type="PANTHER" id="PTHR31302">
    <property type="entry name" value="TRANSMEMBRANE PROTEIN WITH METALLOPHOSPHOESTERASE DOMAIN-RELATED"/>
    <property type="match status" value="1"/>
</dbReference>
<dbReference type="CDD" id="cd07385">
    <property type="entry name" value="MPP_YkuE_C"/>
    <property type="match status" value="1"/>
</dbReference>
<keyword evidence="1" id="KW-1133">Transmembrane helix</keyword>
<dbReference type="Pfam" id="PF00149">
    <property type="entry name" value="Metallophos"/>
    <property type="match status" value="1"/>
</dbReference>
<name>A0ABS7CB75_9BACL</name>
<dbReference type="InterPro" id="IPR004843">
    <property type="entry name" value="Calcineurin-like_PHP"/>
</dbReference>
<dbReference type="EMBL" id="JAHZIK010001089">
    <property type="protein sequence ID" value="MBW7458154.1"/>
    <property type="molecule type" value="Genomic_DNA"/>
</dbReference>
<reference evidence="3 4" key="1">
    <citation type="submission" date="2021-07" db="EMBL/GenBank/DDBJ databases">
        <title>Paenibacillus radiodurans sp. nov., isolated from the southeastern edge of Tengger Desert.</title>
        <authorList>
            <person name="Zhang G."/>
        </authorList>
    </citation>
    <scope>NUCLEOTIDE SEQUENCE [LARGE SCALE GENOMIC DNA]</scope>
    <source>
        <strain evidence="3 4">CCM 7311</strain>
    </source>
</reference>
<organism evidence="3 4">
    <name type="scientific">Paenibacillus sepulcri</name>
    <dbReference type="NCBI Taxonomy" id="359917"/>
    <lineage>
        <taxon>Bacteria</taxon>
        <taxon>Bacillati</taxon>
        <taxon>Bacillota</taxon>
        <taxon>Bacilli</taxon>
        <taxon>Bacillales</taxon>
        <taxon>Paenibacillaceae</taxon>
        <taxon>Paenibacillus</taxon>
    </lineage>
</organism>
<protein>
    <submittedName>
        <fullName evidence="3">Metallophosphoesterase</fullName>
    </submittedName>
</protein>
<evidence type="ECO:0000313" key="4">
    <source>
        <dbReference type="Proteomes" id="UP001519887"/>
    </source>
</evidence>
<dbReference type="Proteomes" id="UP001519887">
    <property type="component" value="Unassembled WGS sequence"/>
</dbReference>
<feature type="transmembrane region" description="Helical" evidence="1">
    <location>
        <begin position="38"/>
        <end position="58"/>
    </location>
</feature>
<gene>
    <name evidence="3" type="ORF">K0U00_29345</name>
</gene>
<comment type="caution">
    <text evidence="3">The sequence shown here is derived from an EMBL/GenBank/DDBJ whole genome shotgun (WGS) entry which is preliminary data.</text>
</comment>
<feature type="transmembrane region" description="Helical" evidence="1">
    <location>
        <begin position="79"/>
        <end position="99"/>
    </location>
</feature>
<proteinExistence type="predicted"/>
<keyword evidence="4" id="KW-1185">Reference proteome</keyword>
<dbReference type="PANTHER" id="PTHR31302:SF0">
    <property type="entry name" value="TRANSMEMBRANE PROTEIN WITH METALLOPHOSPHOESTERASE DOMAIN"/>
    <property type="match status" value="1"/>
</dbReference>
<evidence type="ECO:0000313" key="3">
    <source>
        <dbReference type="EMBL" id="MBW7458154.1"/>
    </source>
</evidence>